<accession>A0A4P9W8M4</accession>
<feature type="region of interest" description="Disordered" evidence="1">
    <location>
        <begin position="61"/>
        <end position="82"/>
    </location>
</feature>
<dbReference type="AlphaFoldDB" id="A0A4P9W8M4"/>
<name>A0A4P9W8M4_9FUNG</name>
<feature type="compositionally biased region" description="Basic and acidic residues" evidence="1">
    <location>
        <begin position="65"/>
        <end position="82"/>
    </location>
</feature>
<proteinExistence type="predicted"/>
<organism evidence="2 3">
    <name type="scientific">Blyttiomyces helicus</name>
    <dbReference type="NCBI Taxonomy" id="388810"/>
    <lineage>
        <taxon>Eukaryota</taxon>
        <taxon>Fungi</taxon>
        <taxon>Fungi incertae sedis</taxon>
        <taxon>Chytridiomycota</taxon>
        <taxon>Chytridiomycota incertae sedis</taxon>
        <taxon>Chytridiomycetes</taxon>
        <taxon>Chytridiomycetes incertae sedis</taxon>
        <taxon>Blyttiomyces</taxon>
    </lineage>
</organism>
<dbReference type="Proteomes" id="UP000269721">
    <property type="component" value="Unassembled WGS sequence"/>
</dbReference>
<evidence type="ECO:0000313" key="2">
    <source>
        <dbReference type="EMBL" id="RKO87813.1"/>
    </source>
</evidence>
<feature type="region of interest" description="Disordered" evidence="1">
    <location>
        <begin position="148"/>
        <end position="200"/>
    </location>
</feature>
<evidence type="ECO:0000256" key="1">
    <source>
        <dbReference type="SAM" id="MobiDB-lite"/>
    </source>
</evidence>
<feature type="region of interest" description="Disordered" evidence="1">
    <location>
        <begin position="95"/>
        <end position="132"/>
    </location>
</feature>
<keyword evidence="3" id="KW-1185">Reference proteome</keyword>
<dbReference type="EMBL" id="KZ997146">
    <property type="protein sequence ID" value="RKO87813.1"/>
    <property type="molecule type" value="Genomic_DNA"/>
</dbReference>
<feature type="compositionally biased region" description="Pro residues" evidence="1">
    <location>
        <begin position="108"/>
        <end position="117"/>
    </location>
</feature>
<gene>
    <name evidence="2" type="ORF">BDK51DRAFT_50318</name>
</gene>
<evidence type="ECO:0000313" key="3">
    <source>
        <dbReference type="Proteomes" id="UP000269721"/>
    </source>
</evidence>
<reference evidence="3" key="1">
    <citation type="journal article" date="2018" name="Nat. Microbiol.">
        <title>Leveraging single-cell genomics to expand the fungal tree of life.</title>
        <authorList>
            <person name="Ahrendt S.R."/>
            <person name="Quandt C.A."/>
            <person name="Ciobanu D."/>
            <person name="Clum A."/>
            <person name="Salamov A."/>
            <person name="Andreopoulos B."/>
            <person name="Cheng J.F."/>
            <person name="Woyke T."/>
            <person name="Pelin A."/>
            <person name="Henrissat B."/>
            <person name="Reynolds N.K."/>
            <person name="Benny G.L."/>
            <person name="Smith M.E."/>
            <person name="James T.Y."/>
            <person name="Grigoriev I.V."/>
        </authorList>
    </citation>
    <scope>NUCLEOTIDE SEQUENCE [LARGE SCALE GENOMIC DNA]</scope>
</reference>
<feature type="compositionally biased region" description="Polar residues" evidence="1">
    <location>
        <begin position="156"/>
        <end position="165"/>
    </location>
</feature>
<sequence length="301" mass="32602">MLPVFGAHSVASWPIRTAERQGNSPPPSPSSFRLGLVNLSAWRGLPDSQLFLVYEAAASPLPPLPRREAGPDVDRHPAEQEDPVHIFVGLPLRIPSRAPRVTESSTDRPPPSPPTRSPPRRHQLSRGGARERGRRRCLFSLPVAHKEQSLPDNRETINTCKQNTADLDPLQRSRAVRRTSREADCGGGAEDGAKARTPSHPFLPFVPSRMGGSRKVAGCDVVFGVVGEERTGGTRNCVLIFLGVAVICVDAEMGSANIANKFVENFGSNLANVAIGGTASDLAGTAGPVWMSRMRIWTWTW</sequence>
<protein>
    <submittedName>
        <fullName evidence="2">Uncharacterized protein</fullName>
    </submittedName>
</protein>